<dbReference type="RefSeq" id="WP_075864429.1">
    <property type="nucleotide sequence ID" value="NZ_BDJL01000001.1"/>
</dbReference>
<keyword evidence="3" id="KW-1185">Reference proteome</keyword>
<comment type="caution">
    <text evidence="2">The sequence shown here is derived from an EMBL/GenBank/DDBJ whole genome shotgun (WGS) entry which is preliminary data.</text>
</comment>
<organism evidence="2 3">
    <name type="scientific">Carboxydothermus islandicus</name>
    <dbReference type="NCBI Taxonomy" id="661089"/>
    <lineage>
        <taxon>Bacteria</taxon>
        <taxon>Bacillati</taxon>
        <taxon>Bacillota</taxon>
        <taxon>Clostridia</taxon>
        <taxon>Thermoanaerobacterales</taxon>
        <taxon>Thermoanaerobacteraceae</taxon>
        <taxon>Carboxydothermus</taxon>
    </lineage>
</organism>
<dbReference type="EMBL" id="BDJL01000001">
    <property type="protein sequence ID" value="GAV24218.1"/>
    <property type="molecule type" value="Genomic_DNA"/>
</dbReference>
<gene>
    <name evidence="2" type="ORF">ciss_01510</name>
</gene>
<accession>A0A1L8CZ84</accession>
<name>A0A1L8CZ84_9THEO</name>
<feature type="chain" id="PRO_5013358487" evidence="1">
    <location>
        <begin position="29"/>
        <end position="110"/>
    </location>
</feature>
<feature type="signal peptide" evidence="1">
    <location>
        <begin position="1"/>
        <end position="28"/>
    </location>
</feature>
<evidence type="ECO:0000313" key="2">
    <source>
        <dbReference type="EMBL" id="GAV24218.1"/>
    </source>
</evidence>
<dbReference type="Proteomes" id="UP000187338">
    <property type="component" value="Unassembled WGS sequence"/>
</dbReference>
<protein>
    <submittedName>
        <fullName evidence="2">Uncharacterized protein</fullName>
    </submittedName>
</protein>
<reference evidence="3" key="1">
    <citation type="submission" date="2016-12" db="EMBL/GenBank/DDBJ databases">
        <title>Draft Genome Sequences od Carboxydothermus pertinax and islandicus, Hydrogenogenic Carboxydotrophic Bacteria.</title>
        <authorList>
            <person name="Fukuyama Y."/>
            <person name="Ohmae K."/>
            <person name="Yoneda Y."/>
            <person name="Yoshida T."/>
            <person name="Sako Y."/>
        </authorList>
    </citation>
    <scope>NUCLEOTIDE SEQUENCE [LARGE SCALE GENOMIC DNA]</scope>
    <source>
        <strain evidence="3">SET</strain>
    </source>
</reference>
<sequence>MRKIAVLTLMIFVWAMLFATLPVKPALAATVTVSTDNKGDTSPTLSSIKGKFTTPPAPPENKKNVAITFNVYGFISTTSGGNKIYVLWDGAFAYTTNKLNLHDISHSHHI</sequence>
<proteinExistence type="predicted"/>
<keyword evidence="1" id="KW-0732">Signal</keyword>
<evidence type="ECO:0000256" key="1">
    <source>
        <dbReference type="SAM" id="SignalP"/>
    </source>
</evidence>
<evidence type="ECO:0000313" key="3">
    <source>
        <dbReference type="Proteomes" id="UP000187338"/>
    </source>
</evidence>
<dbReference type="AlphaFoldDB" id="A0A1L8CZ84"/>